<sequence>MDALASTVAVIDFDTVNHDIERALANSDTDPEDAVTAACSILESVCRSILVELSLPLPAQKDIQGLYKAVREPLGLDPAKAGVPDSIATDVRTILGGLNSTIQGIGALRTHGGDAHGRERGARRSIDRRIARLAIHSASAAALFLIETWQLKHPTRTLHSAGDQT</sequence>
<feature type="domain" description="Abortive infection protein-like C-terminal" evidence="1">
    <location>
        <begin position="66"/>
        <end position="147"/>
    </location>
</feature>
<evidence type="ECO:0000313" key="2">
    <source>
        <dbReference type="EMBL" id="QYO75596.1"/>
    </source>
</evidence>
<organism evidence="2 3">
    <name type="scientific">Devosia salina</name>
    <dbReference type="NCBI Taxonomy" id="2860336"/>
    <lineage>
        <taxon>Bacteria</taxon>
        <taxon>Pseudomonadati</taxon>
        <taxon>Pseudomonadota</taxon>
        <taxon>Alphaproteobacteria</taxon>
        <taxon>Hyphomicrobiales</taxon>
        <taxon>Devosiaceae</taxon>
        <taxon>Devosia</taxon>
    </lineage>
</organism>
<dbReference type="Pfam" id="PF14355">
    <property type="entry name" value="Abi_C"/>
    <property type="match status" value="1"/>
</dbReference>
<proteinExistence type="predicted"/>
<name>A0ABX8WA71_9HYPH</name>
<dbReference type="EMBL" id="CP080590">
    <property type="protein sequence ID" value="QYO75596.1"/>
    <property type="molecule type" value="Genomic_DNA"/>
</dbReference>
<dbReference type="RefSeq" id="WP_220304094.1">
    <property type="nucleotide sequence ID" value="NZ_CP080590.1"/>
</dbReference>
<dbReference type="InterPro" id="IPR026001">
    <property type="entry name" value="Abi-like_C"/>
</dbReference>
<evidence type="ECO:0000313" key="3">
    <source>
        <dbReference type="Proteomes" id="UP000825799"/>
    </source>
</evidence>
<keyword evidence="3" id="KW-1185">Reference proteome</keyword>
<accession>A0ABX8WA71</accession>
<protein>
    <submittedName>
        <fullName evidence="2">Abortive infection family protein</fullName>
    </submittedName>
</protein>
<evidence type="ECO:0000259" key="1">
    <source>
        <dbReference type="Pfam" id="PF14355"/>
    </source>
</evidence>
<reference evidence="2 3" key="1">
    <citation type="submission" date="2021-08" db="EMBL/GenBank/DDBJ databases">
        <title>Devosia salina sp. nov., isolated from the South China Sea sediment.</title>
        <authorList>
            <person name="Zhou Z."/>
        </authorList>
    </citation>
    <scope>NUCLEOTIDE SEQUENCE [LARGE SCALE GENOMIC DNA]</scope>
    <source>
        <strain evidence="2 3">SCS-3</strain>
    </source>
</reference>
<dbReference type="Proteomes" id="UP000825799">
    <property type="component" value="Chromosome"/>
</dbReference>
<gene>
    <name evidence="2" type="ORF">K1X15_13245</name>
</gene>